<dbReference type="GO" id="GO:0030018">
    <property type="term" value="C:Z disc"/>
    <property type="evidence" value="ECO:0007669"/>
    <property type="project" value="TreeGrafter"/>
</dbReference>
<accession>A0A8C4T070</accession>
<dbReference type="InterPro" id="IPR023111">
    <property type="entry name" value="Titin-like_dom_sf"/>
</dbReference>
<dbReference type="GO" id="GO:0070080">
    <property type="term" value="F:titin Z domain binding"/>
    <property type="evidence" value="ECO:0007669"/>
    <property type="project" value="TreeGrafter"/>
</dbReference>
<reference evidence="2" key="2">
    <citation type="submission" date="2025-08" db="UniProtKB">
        <authorList>
            <consortium name="Ensembl"/>
        </authorList>
    </citation>
    <scope>IDENTIFICATION</scope>
</reference>
<dbReference type="Gene3D" id="2.20.160.10">
    <property type="entry name" value="titin domain like"/>
    <property type="match status" value="1"/>
</dbReference>
<dbReference type="OrthoDB" id="8532967at2759"/>
<dbReference type="GO" id="GO:0055003">
    <property type="term" value="P:cardiac myofibril assembly"/>
    <property type="evidence" value="ECO:0007669"/>
    <property type="project" value="TreeGrafter"/>
</dbReference>
<dbReference type="GO" id="GO:0030241">
    <property type="term" value="P:skeletal muscle myosin thick filament assembly"/>
    <property type="evidence" value="ECO:0007669"/>
    <property type="project" value="TreeGrafter"/>
</dbReference>
<dbReference type="PANTHER" id="PTHR15143">
    <property type="entry name" value="TELETHONIN"/>
    <property type="match status" value="1"/>
</dbReference>
<dbReference type="AlphaFoldDB" id="A0A8C4T070"/>
<feature type="region of interest" description="Disordered" evidence="1">
    <location>
        <begin position="146"/>
        <end position="175"/>
    </location>
</feature>
<reference evidence="2" key="1">
    <citation type="submission" date="2021-06" db="EMBL/GenBank/DDBJ databases">
        <authorList>
            <consortium name="Wellcome Sanger Institute Data Sharing"/>
        </authorList>
    </citation>
    <scope>NUCLEOTIDE SEQUENCE [LARGE SCALE GENOMIC DNA]</scope>
</reference>
<dbReference type="GO" id="GO:0008307">
    <property type="term" value="F:structural constituent of muscle"/>
    <property type="evidence" value="ECO:0007669"/>
    <property type="project" value="TreeGrafter"/>
</dbReference>
<keyword evidence="3" id="KW-1185">Reference proteome</keyword>
<evidence type="ECO:0000256" key="1">
    <source>
        <dbReference type="SAM" id="MobiDB-lite"/>
    </source>
</evidence>
<dbReference type="InterPro" id="IPR015667">
    <property type="entry name" value="Telethonin"/>
</dbReference>
<dbReference type="GO" id="GO:0035995">
    <property type="term" value="P:detection of muscle stretch"/>
    <property type="evidence" value="ECO:0007669"/>
    <property type="project" value="TreeGrafter"/>
</dbReference>
<dbReference type="GO" id="GO:0048769">
    <property type="term" value="P:sarcomerogenesis"/>
    <property type="evidence" value="ECO:0007669"/>
    <property type="project" value="TreeGrafter"/>
</dbReference>
<dbReference type="GO" id="GO:0030240">
    <property type="term" value="P:skeletal muscle thin filament assembly"/>
    <property type="evidence" value="ECO:0007669"/>
    <property type="project" value="TreeGrafter"/>
</dbReference>
<evidence type="ECO:0000313" key="3">
    <source>
        <dbReference type="Proteomes" id="UP000694620"/>
    </source>
</evidence>
<dbReference type="Proteomes" id="UP000694620">
    <property type="component" value="Chromosome 14"/>
</dbReference>
<dbReference type="GO" id="GO:0060048">
    <property type="term" value="P:cardiac muscle contraction"/>
    <property type="evidence" value="ECO:0007669"/>
    <property type="project" value="TreeGrafter"/>
</dbReference>
<evidence type="ECO:0000313" key="2">
    <source>
        <dbReference type="Ensembl" id="ENSECRP00000023470.1"/>
    </source>
</evidence>
<sequence>MAKMFGRSVVTKRAGRVTSAELGCAVSELNPSMKESYSMEWQDMVLSTRPEDRCSVKQMDTSRRESFQRQYEVGCLLQRSPTGVLRLGTAGNVCEYQLPYRNVLPMPLFKPSDLGAKRHEPEVVLIPVIDGACPDKRAMSDITRDLPPVTQPARMDFTKMPRSLGRSMSQEAQRG</sequence>
<dbReference type="Pfam" id="PF09470">
    <property type="entry name" value="Telethonin"/>
    <property type="match status" value="1"/>
</dbReference>
<dbReference type="CTD" id="8557"/>
<dbReference type="GO" id="GO:0003009">
    <property type="term" value="P:skeletal muscle contraction"/>
    <property type="evidence" value="ECO:0007669"/>
    <property type="project" value="TreeGrafter"/>
</dbReference>
<name>A0A8C4T070_ERPCA</name>
<gene>
    <name evidence="2" type="primary">TCAP</name>
    <name evidence="2" type="synonym">tcap</name>
</gene>
<dbReference type="GeneID" id="114665000"/>
<proteinExistence type="predicted"/>
<organism evidence="2 3">
    <name type="scientific">Erpetoichthys calabaricus</name>
    <name type="common">Rope fish</name>
    <name type="synonym">Calamoichthys calabaricus</name>
    <dbReference type="NCBI Taxonomy" id="27687"/>
    <lineage>
        <taxon>Eukaryota</taxon>
        <taxon>Metazoa</taxon>
        <taxon>Chordata</taxon>
        <taxon>Craniata</taxon>
        <taxon>Vertebrata</taxon>
        <taxon>Euteleostomi</taxon>
        <taxon>Actinopterygii</taxon>
        <taxon>Polypteriformes</taxon>
        <taxon>Polypteridae</taxon>
        <taxon>Erpetoichthys</taxon>
    </lineage>
</organism>
<reference evidence="2" key="3">
    <citation type="submission" date="2025-09" db="UniProtKB">
        <authorList>
            <consortium name="Ensembl"/>
        </authorList>
    </citation>
    <scope>IDENTIFICATION</scope>
</reference>
<dbReference type="Ensembl" id="ENSECRT00000023974.1">
    <property type="protein sequence ID" value="ENSECRP00000023470.1"/>
    <property type="gene ID" value="ENSECRG00000015881.1"/>
</dbReference>
<feature type="compositionally biased region" description="Polar residues" evidence="1">
    <location>
        <begin position="166"/>
        <end position="175"/>
    </location>
</feature>
<dbReference type="RefSeq" id="XP_028675187.1">
    <property type="nucleotide sequence ID" value="XM_028819354.2"/>
</dbReference>
<dbReference type="PANTHER" id="PTHR15143:SF0">
    <property type="entry name" value="TELETHONIN"/>
    <property type="match status" value="1"/>
</dbReference>
<dbReference type="GO" id="GO:0055008">
    <property type="term" value="P:cardiac muscle tissue morphogenesis"/>
    <property type="evidence" value="ECO:0007669"/>
    <property type="project" value="TreeGrafter"/>
</dbReference>
<dbReference type="GeneTree" id="ENSGT00390000012014"/>
<protein>
    <submittedName>
        <fullName evidence="2">Titin-cap (telethonin)</fullName>
    </submittedName>
</protein>
<dbReference type="GO" id="GO:0031432">
    <property type="term" value="F:titin binding"/>
    <property type="evidence" value="ECO:0007669"/>
    <property type="project" value="TreeGrafter"/>
</dbReference>
<dbReference type="GO" id="GO:0030674">
    <property type="term" value="F:protein-macromolecule adaptor activity"/>
    <property type="evidence" value="ECO:0007669"/>
    <property type="project" value="TreeGrafter"/>
</dbReference>